<keyword evidence="11" id="KW-1185">Reference proteome</keyword>
<evidence type="ECO:0000256" key="6">
    <source>
        <dbReference type="ARBA" id="ARBA00023004"/>
    </source>
</evidence>
<protein>
    <submittedName>
        <fullName evidence="10">Cytochrome P450</fullName>
    </submittedName>
</protein>
<evidence type="ECO:0000313" key="11">
    <source>
        <dbReference type="Proteomes" id="UP001500603"/>
    </source>
</evidence>
<evidence type="ECO:0000256" key="4">
    <source>
        <dbReference type="ARBA" id="ARBA00022723"/>
    </source>
</evidence>
<comment type="cofactor">
    <cofactor evidence="1">
        <name>heme</name>
        <dbReference type="ChEBI" id="CHEBI:30413"/>
    </cofactor>
</comment>
<dbReference type="SUPFAM" id="SSF48264">
    <property type="entry name" value="Cytochrome P450"/>
    <property type="match status" value="1"/>
</dbReference>
<evidence type="ECO:0000313" key="10">
    <source>
        <dbReference type="EMBL" id="GAA5053247.1"/>
    </source>
</evidence>
<accession>A0ABP9KCA9</accession>
<evidence type="ECO:0000256" key="9">
    <source>
        <dbReference type="SAM" id="MobiDB-lite"/>
    </source>
</evidence>
<comment type="caution">
    <text evidence="10">The sequence shown here is derived from an EMBL/GenBank/DDBJ whole genome shotgun (WGS) entry which is preliminary data.</text>
</comment>
<evidence type="ECO:0000256" key="7">
    <source>
        <dbReference type="ARBA" id="ARBA00023033"/>
    </source>
</evidence>
<dbReference type="Proteomes" id="UP001500603">
    <property type="component" value="Unassembled WGS sequence"/>
</dbReference>
<dbReference type="RefSeq" id="WP_345495634.1">
    <property type="nucleotide sequence ID" value="NZ_BAABJM010000002.1"/>
</dbReference>
<dbReference type="Pfam" id="PF00067">
    <property type="entry name" value="p450"/>
    <property type="match status" value="1"/>
</dbReference>
<dbReference type="InterPro" id="IPR036396">
    <property type="entry name" value="Cyt_P450_sf"/>
</dbReference>
<evidence type="ECO:0000256" key="1">
    <source>
        <dbReference type="ARBA" id="ARBA00001971"/>
    </source>
</evidence>
<dbReference type="InterPro" id="IPR017972">
    <property type="entry name" value="Cyt_P450_CS"/>
</dbReference>
<keyword evidence="7 8" id="KW-0503">Monooxygenase</keyword>
<keyword evidence="6 8" id="KW-0408">Iron</keyword>
<dbReference type="InterPro" id="IPR001128">
    <property type="entry name" value="Cyt_P450"/>
</dbReference>
<evidence type="ECO:0000256" key="5">
    <source>
        <dbReference type="ARBA" id="ARBA00023002"/>
    </source>
</evidence>
<dbReference type="PROSITE" id="PS00086">
    <property type="entry name" value="CYTOCHROME_P450"/>
    <property type="match status" value="1"/>
</dbReference>
<keyword evidence="5 8" id="KW-0560">Oxidoreductase</keyword>
<dbReference type="EMBL" id="BAABJM010000002">
    <property type="protein sequence ID" value="GAA5053247.1"/>
    <property type="molecule type" value="Genomic_DNA"/>
</dbReference>
<reference evidence="11" key="1">
    <citation type="journal article" date="2019" name="Int. J. Syst. Evol. Microbiol.">
        <title>The Global Catalogue of Microorganisms (GCM) 10K type strain sequencing project: providing services to taxonomists for standard genome sequencing and annotation.</title>
        <authorList>
            <consortium name="The Broad Institute Genomics Platform"/>
            <consortium name="The Broad Institute Genome Sequencing Center for Infectious Disease"/>
            <person name="Wu L."/>
            <person name="Ma J."/>
        </authorList>
    </citation>
    <scope>NUCLEOTIDE SEQUENCE [LARGE SCALE GENOMIC DNA]</scope>
    <source>
        <strain evidence="11">JCM 18298</strain>
    </source>
</reference>
<evidence type="ECO:0000256" key="3">
    <source>
        <dbReference type="ARBA" id="ARBA00022617"/>
    </source>
</evidence>
<gene>
    <name evidence="10" type="ORF">GCM10023318_26860</name>
</gene>
<name>A0ABP9KCA9_9NOCA</name>
<organism evidence="10 11">
    <name type="scientific">Nocardia callitridis</name>
    <dbReference type="NCBI Taxonomy" id="648753"/>
    <lineage>
        <taxon>Bacteria</taxon>
        <taxon>Bacillati</taxon>
        <taxon>Actinomycetota</taxon>
        <taxon>Actinomycetes</taxon>
        <taxon>Mycobacteriales</taxon>
        <taxon>Nocardiaceae</taxon>
        <taxon>Nocardia</taxon>
    </lineage>
</organism>
<dbReference type="InterPro" id="IPR002403">
    <property type="entry name" value="Cyt_P450_E_grp-IV"/>
</dbReference>
<dbReference type="PANTHER" id="PTHR24286">
    <property type="entry name" value="CYTOCHROME P450 26"/>
    <property type="match status" value="1"/>
</dbReference>
<evidence type="ECO:0000256" key="2">
    <source>
        <dbReference type="ARBA" id="ARBA00010617"/>
    </source>
</evidence>
<dbReference type="PRINTS" id="PR00385">
    <property type="entry name" value="P450"/>
</dbReference>
<sequence length="492" mass="54409">MVAGRSFDGRKPSVVAGNSVRNAGSGADFSGVPVDHAIADRLLDDVLRRVPARRRRLAPPPPDRDAGAVFGDIGLPHVGRTWQYARWGPAELLGRYRAEGPVSLHVVRGEQRVLVAGPEAIEQVLQQQRRDFGQEVSPGDRQVLRRGLGLLEFDEHRFHRAIMRQVFTVERLAGYMAAAVVEDAVGQWVPPRQRANRPVPVFASARELVLELAFASLLGVDPGRDRDRLAAAVGACAFGSDRTSGGRRARVRGRRVLEQYCATLLPRKRRAATDDVFSGLCHARSDEHGVFGDADVLGHLIFLLVSAMTTTPTALTAVAYYLGKHPDWQERVRAEADAVGGTPDLDRMPTLDSVVKESLRLMPPVSWLSRRAVRDTEILGRHVPAGTPVDLAYQVGHLLPEVWARPEVFDPHRFDTGAPEDRSRRFAWLPFGAGAHRCLGVHVATAQVKAAVATLVRDYTWEIPETYRIPLRYAPMTTPTDNAPMLLRRREK</sequence>
<keyword evidence="3 8" id="KW-0349">Heme</keyword>
<evidence type="ECO:0000256" key="8">
    <source>
        <dbReference type="RuleBase" id="RU000461"/>
    </source>
</evidence>
<dbReference type="PRINTS" id="PR00465">
    <property type="entry name" value="EP450IV"/>
</dbReference>
<dbReference type="PANTHER" id="PTHR24286:SF24">
    <property type="entry name" value="LANOSTEROL 14-ALPHA DEMETHYLASE"/>
    <property type="match status" value="1"/>
</dbReference>
<proteinExistence type="inferred from homology"/>
<comment type="similarity">
    <text evidence="2 8">Belongs to the cytochrome P450 family.</text>
</comment>
<keyword evidence="4 8" id="KW-0479">Metal-binding</keyword>
<feature type="region of interest" description="Disordered" evidence="9">
    <location>
        <begin position="1"/>
        <end position="26"/>
    </location>
</feature>
<dbReference type="Gene3D" id="1.10.630.10">
    <property type="entry name" value="Cytochrome P450"/>
    <property type="match status" value="1"/>
</dbReference>